<keyword evidence="3" id="KW-1185">Reference proteome</keyword>
<feature type="transmembrane region" description="Helical" evidence="1">
    <location>
        <begin position="159"/>
        <end position="178"/>
    </location>
</feature>
<name>K9HFX5_9PROT</name>
<evidence type="ECO:0000256" key="1">
    <source>
        <dbReference type="SAM" id="Phobius"/>
    </source>
</evidence>
<dbReference type="RefSeq" id="WP_009542038.1">
    <property type="nucleotide sequence ID" value="NZ_ANHY01000019.1"/>
</dbReference>
<feature type="transmembrane region" description="Helical" evidence="1">
    <location>
        <begin position="21"/>
        <end position="45"/>
    </location>
</feature>
<dbReference type="STRING" id="1238182.C882_1382"/>
<keyword evidence="1" id="KW-1133">Transmembrane helix</keyword>
<keyword evidence="1" id="KW-0812">Transmembrane</keyword>
<sequence length="222" mass="21847">MPRDGFPDDNLSVRGSGLRMGLYAVALALGGGAVAAIACAGSWLLAASGDPRWPAEAGSVLLGLAAGVWLGGWLSGPLSTLRGTLRRLAAALGAAAVTTVGAAALPQTAMRTVEAMALAPEAQPVVLSLALLLPPSLCAGAALAMLLKLAVDERPLARGPALGAMLASGTLGGFGGTLTADMLALPRMGAAGTVMVAGLAFAALALVFVLAEPRPAPPPDRA</sequence>
<evidence type="ECO:0000313" key="3">
    <source>
        <dbReference type="Proteomes" id="UP000009881"/>
    </source>
</evidence>
<protein>
    <submittedName>
        <fullName evidence="2">Uncharacterized protein</fullName>
    </submittedName>
</protein>
<feature type="transmembrane region" description="Helical" evidence="1">
    <location>
        <begin position="57"/>
        <end position="76"/>
    </location>
</feature>
<proteinExistence type="predicted"/>
<feature type="transmembrane region" description="Helical" evidence="1">
    <location>
        <begin position="88"/>
        <end position="105"/>
    </location>
</feature>
<accession>K9HFX5</accession>
<feature type="transmembrane region" description="Helical" evidence="1">
    <location>
        <begin position="190"/>
        <end position="211"/>
    </location>
</feature>
<keyword evidence="1" id="KW-0472">Membrane</keyword>
<organism evidence="2 3">
    <name type="scientific">Caenispirillum salinarum AK4</name>
    <dbReference type="NCBI Taxonomy" id="1238182"/>
    <lineage>
        <taxon>Bacteria</taxon>
        <taxon>Pseudomonadati</taxon>
        <taxon>Pseudomonadota</taxon>
        <taxon>Alphaproteobacteria</taxon>
        <taxon>Rhodospirillales</taxon>
        <taxon>Novispirillaceae</taxon>
        <taxon>Caenispirillum</taxon>
    </lineage>
</organism>
<dbReference type="AlphaFoldDB" id="K9HFX5"/>
<dbReference type="NCBIfam" id="NF037959">
    <property type="entry name" value="MFS_SpdSyn"/>
    <property type="match status" value="1"/>
</dbReference>
<feature type="transmembrane region" description="Helical" evidence="1">
    <location>
        <begin position="125"/>
        <end position="147"/>
    </location>
</feature>
<dbReference type="EMBL" id="ANHY01000019">
    <property type="protein sequence ID" value="EKV27536.1"/>
    <property type="molecule type" value="Genomic_DNA"/>
</dbReference>
<reference evidence="2 3" key="1">
    <citation type="journal article" date="2013" name="Genome Announc.">
        <title>Draft Genome Sequence of an Alphaproteobacterium, Caenispirillum salinarum AK4(T), Isolated from a Solar Saltern.</title>
        <authorList>
            <person name="Khatri I."/>
            <person name="Singh A."/>
            <person name="Korpole S."/>
            <person name="Pinnaka A.K."/>
            <person name="Subramanian S."/>
        </authorList>
    </citation>
    <scope>NUCLEOTIDE SEQUENCE [LARGE SCALE GENOMIC DNA]</scope>
    <source>
        <strain evidence="2 3">AK4</strain>
    </source>
</reference>
<gene>
    <name evidence="2" type="ORF">C882_1382</name>
</gene>
<evidence type="ECO:0000313" key="2">
    <source>
        <dbReference type="EMBL" id="EKV27536.1"/>
    </source>
</evidence>
<dbReference type="Proteomes" id="UP000009881">
    <property type="component" value="Unassembled WGS sequence"/>
</dbReference>
<comment type="caution">
    <text evidence="2">The sequence shown here is derived from an EMBL/GenBank/DDBJ whole genome shotgun (WGS) entry which is preliminary data.</text>
</comment>